<name>A0ABU4HLH3_9ACTN</name>
<gene>
    <name evidence="1" type="ORF">R7226_07360</name>
</gene>
<protein>
    <submittedName>
        <fullName evidence="1">Uncharacterized protein</fullName>
    </submittedName>
</protein>
<dbReference type="EMBL" id="JAWSTH010000013">
    <property type="protein sequence ID" value="MDW5594146.1"/>
    <property type="molecule type" value="Genomic_DNA"/>
</dbReference>
<keyword evidence="2" id="KW-1185">Reference proteome</keyword>
<evidence type="ECO:0000313" key="1">
    <source>
        <dbReference type="EMBL" id="MDW5594146.1"/>
    </source>
</evidence>
<accession>A0ABU4HLH3</accession>
<dbReference type="Proteomes" id="UP001284601">
    <property type="component" value="Unassembled WGS sequence"/>
</dbReference>
<sequence length="260" mass="28691">MAWDETFSASFRARHETADADDAARMLDSLERTRARLDVLFPRTVADVTVVFHRSPILLDLAHPLVPVERLLTAAAARRYVVGSVTANTIHMLAPRVLTQRASKVDGSREMLQRAPDVLYARLVVGVNNRRLPPPSTPPAVLHRLRWAWLVEGAARFFAGQVEHARPAISRRLREGGRPAFPPSLRDAALLGGTVLDLLAREEGPEAAMRLACFLDPDGPEKALRDAFGGRELVHTEGAWRSHLARLADLGGATAPRRRH</sequence>
<proteinExistence type="predicted"/>
<reference evidence="2" key="1">
    <citation type="submission" date="2023-07" db="EMBL/GenBank/DDBJ databases">
        <title>Conexibacter stalactiti sp. nov., isolated from stalactites in a lava cave and emended description of the genus Conexibacter.</title>
        <authorList>
            <person name="Lee S.D."/>
        </authorList>
    </citation>
    <scope>NUCLEOTIDE SEQUENCE [LARGE SCALE GENOMIC DNA]</scope>
    <source>
        <strain evidence="2">KCTC 39840</strain>
    </source>
</reference>
<reference evidence="1 2" key="2">
    <citation type="submission" date="2023-10" db="EMBL/GenBank/DDBJ databases">
        <authorList>
            <person name="Han X.F."/>
        </authorList>
    </citation>
    <scope>NUCLEOTIDE SEQUENCE [LARGE SCALE GENOMIC DNA]</scope>
    <source>
        <strain evidence="1 2">KCTC 39840</strain>
    </source>
</reference>
<organism evidence="1 2">
    <name type="scientific">Conexibacter stalactiti</name>
    <dbReference type="NCBI Taxonomy" id="1940611"/>
    <lineage>
        <taxon>Bacteria</taxon>
        <taxon>Bacillati</taxon>
        <taxon>Actinomycetota</taxon>
        <taxon>Thermoleophilia</taxon>
        <taxon>Solirubrobacterales</taxon>
        <taxon>Conexibacteraceae</taxon>
        <taxon>Conexibacter</taxon>
    </lineage>
</organism>
<dbReference type="RefSeq" id="WP_318596403.1">
    <property type="nucleotide sequence ID" value="NZ_JAWSTH010000013.1"/>
</dbReference>
<evidence type="ECO:0000313" key="2">
    <source>
        <dbReference type="Proteomes" id="UP001284601"/>
    </source>
</evidence>
<comment type="caution">
    <text evidence="1">The sequence shown here is derived from an EMBL/GenBank/DDBJ whole genome shotgun (WGS) entry which is preliminary data.</text>
</comment>